<feature type="compositionally biased region" description="Polar residues" evidence="2">
    <location>
        <begin position="102"/>
        <end position="116"/>
    </location>
</feature>
<feature type="region of interest" description="Disordered" evidence="2">
    <location>
        <begin position="482"/>
        <end position="526"/>
    </location>
</feature>
<proteinExistence type="predicted"/>
<feature type="compositionally biased region" description="Polar residues" evidence="2">
    <location>
        <begin position="592"/>
        <end position="601"/>
    </location>
</feature>
<evidence type="ECO:0000313" key="4">
    <source>
        <dbReference type="Proteomes" id="UP000572817"/>
    </source>
</evidence>
<dbReference type="EMBL" id="WWBZ02000001">
    <property type="protein sequence ID" value="KAF4313830.1"/>
    <property type="molecule type" value="Genomic_DNA"/>
</dbReference>
<feature type="region of interest" description="Disordered" evidence="2">
    <location>
        <begin position="1"/>
        <end position="368"/>
    </location>
</feature>
<accession>A0A8H4J649</accession>
<feature type="compositionally biased region" description="Low complexity" evidence="2">
    <location>
        <begin position="29"/>
        <end position="49"/>
    </location>
</feature>
<feature type="coiled-coil region" evidence="1">
    <location>
        <begin position="735"/>
        <end position="762"/>
    </location>
</feature>
<feature type="compositionally biased region" description="Low complexity" evidence="2">
    <location>
        <begin position="197"/>
        <end position="207"/>
    </location>
</feature>
<feature type="compositionally biased region" description="Polar residues" evidence="2">
    <location>
        <begin position="19"/>
        <end position="28"/>
    </location>
</feature>
<feature type="compositionally biased region" description="Low complexity" evidence="2">
    <location>
        <begin position="303"/>
        <end position="331"/>
    </location>
</feature>
<feature type="compositionally biased region" description="Polar residues" evidence="2">
    <location>
        <begin position="50"/>
        <end position="83"/>
    </location>
</feature>
<evidence type="ECO:0000256" key="2">
    <source>
        <dbReference type="SAM" id="MobiDB-lite"/>
    </source>
</evidence>
<dbReference type="OrthoDB" id="10678747at2759"/>
<feature type="region of interest" description="Disordered" evidence="2">
    <location>
        <begin position="763"/>
        <end position="783"/>
    </location>
</feature>
<feature type="region of interest" description="Disordered" evidence="2">
    <location>
        <begin position="592"/>
        <end position="694"/>
    </location>
</feature>
<organism evidence="3 4">
    <name type="scientific">Botryosphaeria dothidea</name>
    <dbReference type="NCBI Taxonomy" id="55169"/>
    <lineage>
        <taxon>Eukaryota</taxon>
        <taxon>Fungi</taxon>
        <taxon>Dikarya</taxon>
        <taxon>Ascomycota</taxon>
        <taxon>Pezizomycotina</taxon>
        <taxon>Dothideomycetes</taxon>
        <taxon>Dothideomycetes incertae sedis</taxon>
        <taxon>Botryosphaeriales</taxon>
        <taxon>Botryosphaeriaceae</taxon>
        <taxon>Botryosphaeria</taxon>
    </lineage>
</organism>
<feature type="compositionally biased region" description="Polar residues" evidence="2">
    <location>
        <begin position="176"/>
        <end position="186"/>
    </location>
</feature>
<dbReference type="Proteomes" id="UP000572817">
    <property type="component" value="Unassembled WGS sequence"/>
</dbReference>
<feature type="compositionally biased region" description="Acidic residues" evidence="2">
    <location>
        <begin position="770"/>
        <end position="782"/>
    </location>
</feature>
<feature type="compositionally biased region" description="Polar residues" evidence="2">
    <location>
        <begin position="626"/>
        <end position="637"/>
    </location>
</feature>
<comment type="caution">
    <text evidence="3">The sequence shown here is derived from an EMBL/GenBank/DDBJ whole genome shotgun (WGS) entry which is preliminary data.</text>
</comment>
<evidence type="ECO:0000256" key="1">
    <source>
        <dbReference type="SAM" id="Coils"/>
    </source>
</evidence>
<feature type="compositionally biased region" description="Low complexity" evidence="2">
    <location>
        <begin position="348"/>
        <end position="359"/>
    </location>
</feature>
<feature type="compositionally biased region" description="Low complexity" evidence="2">
    <location>
        <begin position="7"/>
        <end position="18"/>
    </location>
</feature>
<keyword evidence="4" id="KW-1185">Reference proteome</keyword>
<feature type="compositionally biased region" description="Low complexity" evidence="2">
    <location>
        <begin position="232"/>
        <end position="282"/>
    </location>
</feature>
<gene>
    <name evidence="3" type="ORF">GTA08_BOTSDO01109</name>
</gene>
<feature type="compositionally biased region" description="Basic and acidic residues" evidence="2">
    <location>
        <begin position="285"/>
        <end position="294"/>
    </location>
</feature>
<name>A0A8H4J649_9PEZI</name>
<feature type="compositionally biased region" description="Low complexity" evidence="2">
    <location>
        <begin position="84"/>
        <end position="96"/>
    </location>
</feature>
<protein>
    <submittedName>
        <fullName evidence="3">Uncharacterized protein</fullName>
    </submittedName>
</protein>
<reference evidence="3" key="1">
    <citation type="submission" date="2020-04" db="EMBL/GenBank/DDBJ databases">
        <title>Genome Assembly and Annotation of Botryosphaeria dothidea sdau 11-99, a Latent Pathogen of Apple Fruit Ring Rot in China.</title>
        <authorList>
            <person name="Yu C."/>
            <person name="Diao Y."/>
            <person name="Lu Q."/>
            <person name="Zhao J."/>
            <person name="Cui S."/>
            <person name="Peng C."/>
            <person name="He B."/>
            <person name="Liu H."/>
        </authorList>
    </citation>
    <scope>NUCLEOTIDE SEQUENCE [LARGE SCALE GENOMIC DNA]</scope>
    <source>
        <strain evidence="3">Sdau11-99</strain>
    </source>
</reference>
<evidence type="ECO:0000313" key="3">
    <source>
        <dbReference type="EMBL" id="KAF4313830.1"/>
    </source>
</evidence>
<sequence length="832" mass="86251">MVDTPTARALRANRRSSNFQSNVQNSEDPASSLSTPAPTSSTSTPVTATRNLRLTASRIASLTTETQQNDSSQTSHFTTPATNASASSKKSKGASVKKNEKSTPASTSGESKMQSEVSKDKEAARSDTPASKNKDSGAKPATPAPYEGGRRASSRLALLASVAATPQSSAEEEEVTPSSAAAGNSASHEEGAPSVPASSATKKTSAARIKDTKTLRSSPRIAELSRSAVDQPAVATPTAVVTTPTAALAVSSSAASTPAPSSARVTRNKSATALPSTTTPAANAHDGKNKKDASDNDAPVSAPPRSTRSKTTSAAAAAPMTSTPTTAVVETQMKKKKSKPPQTKEKATTSPPSSPKHTPGAPIAWPAPQFKHNDLHKWIVISEALDFASVVGMYGKDEGWPVLPRKEAFLDAFVRDELMGGLRSLRGMAGSAADVRERLAGVVEVLKAEMLGSAVVDDDKGAKKGEDGIVDEDNEGDVMMSGALNTAGEEGGSGGTATHTSGDAGEGDTESQSEEEAGSILGTFGGSSGSETYKFKDIQQRNAALRTFRAAMQTGQNIDEAHATAQEEHGMVLANRERSVKIRDSFGEVQSVQMGATSTAGPSEDATAPSGTSSATQGGNGGASAEQPSTLADSQPHSSSDADSTAPASRISARRSSTQSAVATGMSDKQHPDAPDTTGPFIESLDTQDGKETGDSVVRALPTADELEKQFAHRPIKKLATVQLRAEIMRLCAMRERLVAEGDRLRERVKILEAEKKDNENVVETAGGDEGGEDMEDGDVDGPDAQLRREMMASTLEKEGNLDEELLALAAGVAGGGSEVPTHAEEDAMEVD</sequence>
<feature type="compositionally biased region" description="Acidic residues" evidence="2">
    <location>
        <begin position="505"/>
        <end position="517"/>
    </location>
</feature>
<keyword evidence="1" id="KW-0175">Coiled coil</keyword>
<dbReference type="AlphaFoldDB" id="A0A8H4J649"/>
<feature type="compositionally biased region" description="Low complexity" evidence="2">
    <location>
        <begin position="638"/>
        <end position="661"/>
    </location>
</feature>